<sequence length="344" mass="39264">MTSATAATTLYKPAFTRPSEWSAWYTALKKVAGDRDLGEPIDINNDDWLPLSRVTFSTFEDFLDRRYPLDTPRTAKAKRDLVDNATPQQMQSWRSFEAQQLREHKAFEKQETLIREIKEWIRSSTAATYANLAKPQNTALKDIVRKLHTLVSISTGEEVERAREAYRSVLRKPGKSLSPSKWLLQWQEAYSEAVRLNIDEIKGTLALKDFFTAAGTYDANWKGTVMMEIAKAEIKGVAPEDLPYYANTFRLISENQAGKATSNSAFPTFNGKPEADRPTYTCPCRPDAAFHKPEKCWALKEVITGKKGRHHVPKKRLDYAREELKKPEWKELAQKIKKASATEE</sequence>
<evidence type="ECO:0000313" key="1">
    <source>
        <dbReference type="EMBL" id="KAK0732892.1"/>
    </source>
</evidence>
<evidence type="ECO:0000313" key="2">
    <source>
        <dbReference type="Proteomes" id="UP001172101"/>
    </source>
</evidence>
<dbReference type="EMBL" id="JAUIRO010000001">
    <property type="protein sequence ID" value="KAK0732892.1"/>
    <property type="molecule type" value="Genomic_DNA"/>
</dbReference>
<dbReference type="AlphaFoldDB" id="A0AA40EC64"/>
<dbReference type="Proteomes" id="UP001172101">
    <property type="component" value="Unassembled WGS sequence"/>
</dbReference>
<dbReference type="RefSeq" id="XP_060301769.1">
    <property type="nucleotide sequence ID" value="XM_060446355.1"/>
</dbReference>
<reference evidence="1" key="1">
    <citation type="submission" date="2023-06" db="EMBL/GenBank/DDBJ databases">
        <title>Genome-scale phylogeny and comparative genomics of the fungal order Sordariales.</title>
        <authorList>
            <consortium name="Lawrence Berkeley National Laboratory"/>
            <person name="Hensen N."/>
            <person name="Bonometti L."/>
            <person name="Westerberg I."/>
            <person name="Brannstrom I.O."/>
            <person name="Guillou S."/>
            <person name="Cros-Aarteil S."/>
            <person name="Calhoun S."/>
            <person name="Haridas S."/>
            <person name="Kuo A."/>
            <person name="Mondo S."/>
            <person name="Pangilinan J."/>
            <person name="Riley R."/>
            <person name="LaButti K."/>
            <person name="Andreopoulos B."/>
            <person name="Lipzen A."/>
            <person name="Chen C."/>
            <person name="Yanf M."/>
            <person name="Daum C."/>
            <person name="Ng V."/>
            <person name="Clum A."/>
            <person name="Steindorff A."/>
            <person name="Ohm R."/>
            <person name="Martin F."/>
            <person name="Silar P."/>
            <person name="Natvig D."/>
            <person name="Lalanne C."/>
            <person name="Gautier V."/>
            <person name="Ament-velasquez S.L."/>
            <person name="Kruys A."/>
            <person name="Hutchinson M.I."/>
            <person name="Powell A.J."/>
            <person name="Barry K."/>
            <person name="Miller A.N."/>
            <person name="Grigoriev I.V."/>
            <person name="Debuchy R."/>
            <person name="Gladieux P."/>
            <person name="Thoren M.H."/>
            <person name="Johannesson H."/>
        </authorList>
    </citation>
    <scope>NUCLEOTIDE SEQUENCE</scope>
    <source>
        <strain evidence="1">SMH2392-1A</strain>
    </source>
</reference>
<gene>
    <name evidence="1" type="ORF">B0T26DRAFT_758104</name>
</gene>
<name>A0AA40EC64_9PEZI</name>
<keyword evidence="2" id="KW-1185">Reference proteome</keyword>
<accession>A0AA40EC64</accession>
<comment type="caution">
    <text evidence="1">The sequence shown here is derived from an EMBL/GenBank/DDBJ whole genome shotgun (WGS) entry which is preliminary data.</text>
</comment>
<dbReference type="GeneID" id="85329625"/>
<proteinExistence type="predicted"/>
<protein>
    <submittedName>
        <fullName evidence="1">Uncharacterized protein</fullName>
    </submittedName>
</protein>
<organism evidence="1 2">
    <name type="scientific">Lasiosphaeria miniovina</name>
    <dbReference type="NCBI Taxonomy" id="1954250"/>
    <lineage>
        <taxon>Eukaryota</taxon>
        <taxon>Fungi</taxon>
        <taxon>Dikarya</taxon>
        <taxon>Ascomycota</taxon>
        <taxon>Pezizomycotina</taxon>
        <taxon>Sordariomycetes</taxon>
        <taxon>Sordariomycetidae</taxon>
        <taxon>Sordariales</taxon>
        <taxon>Lasiosphaeriaceae</taxon>
        <taxon>Lasiosphaeria</taxon>
    </lineage>
</organism>